<dbReference type="InterPro" id="IPR001375">
    <property type="entry name" value="Peptidase_S9_cat"/>
</dbReference>
<dbReference type="PATRIC" id="fig|1048834.4.peg.859"/>
<dbReference type="eggNOG" id="COG0823">
    <property type="taxonomic scope" value="Bacteria"/>
</dbReference>
<dbReference type="InterPro" id="IPR011042">
    <property type="entry name" value="6-blade_b-propeller_TolB-like"/>
</dbReference>
<dbReference type="SUPFAM" id="SSF53474">
    <property type="entry name" value="alpha/beta-Hydrolases"/>
    <property type="match status" value="1"/>
</dbReference>
<sequence>MKLVIQLPRPNPEQLFHTPTIFGLAVSKDETRIAVATNFSGRYDAWGIDLDCPFPYRLTNEGQVPYAMHFDPQGRYVLVAFDHDGDENAQLYLIPPRGGETQPLCTHEGRRFMFCTTSKDGNRIYYSSDKDNPTYLCGYVFDLESGEERKLYEGEGGPTVLAAVSDDESMWVTATAFANTYQIAHLHRGGERVSLTPDPGTPHIVESIEFAGHLVVFATDYQADELYLASFDPQTGSFQRIWTPEKGSVTHVAVHEDSQTAYAAVMRGVIDQLYRVDLRTGSAEKLTAPCDVVGQIKVGDSGRLYLLGGSDNEPGNVWMLDLDGTWRPLTRVRPMGFSPDDLVRADVVHFPSFDGLTLEALLFRPKPEVANGYTIVWPHGGPQAAERKGFRKLFQYWLLFGYQVFAPNFRGSTGYGSRFMKMVERDWGEGPRKDMIASIEWLVAQGLADRDKLFLVGGSYGGYMTLLLHGRHADYFRACVDLFGPSNLVTFAQSVPDFWKPIMKMWLGDPDDPADRERLIKDSPITYLDGMTKPMLVIQGANDPRVVKAESDQIVQALREKGREVEYIVFPDEGHGFMKLENEIEAYRRTIAFLDRHRQASAP</sequence>
<evidence type="ECO:0000259" key="2">
    <source>
        <dbReference type="Pfam" id="PF00326"/>
    </source>
</evidence>
<dbReference type="Pfam" id="PF00326">
    <property type="entry name" value="Peptidase_S9"/>
    <property type="match status" value="1"/>
</dbReference>
<reference evidence="3 4" key="1">
    <citation type="journal article" date="2011" name="J. Bacteriol.">
        <title>Complete Genome Sequence of Alicyclobacillus acidocaldarius Strain Tc-4-1.</title>
        <authorList>
            <person name="Chen Y."/>
            <person name="He Y."/>
            <person name="Zhang B."/>
            <person name="Yang J."/>
            <person name="Li W."/>
            <person name="Dong Z."/>
            <person name="Hu S."/>
        </authorList>
    </citation>
    <scope>NUCLEOTIDE SEQUENCE [LARGE SCALE GENOMIC DNA]</scope>
    <source>
        <strain evidence="3 4">Tc-4-1</strain>
    </source>
</reference>
<dbReference type="Gene3D" id="3.40.50.1820">
    <property type="entry name" value="alpha/beta hydrolase"/>
    <property type="match status" value="1"/>
</dbReference>
<proteinExistence type="predicted"/>
<accession>F8IFF6</accession>
<evidence type="ECO:0000313" key="4">
    <source>
        <dbReference type="Proteomes" id="UP000000292"/>
    </source>
</evidence>
<dbReference type="EMBL" id="CP002902">
    <property type="protein sequence ID" value="AEJ42858.1"/>
    <property type="molecule type" value="Genomic_DNA"/>
</dbReference>
<dbReference type="Gene3D" id="2.120.10.30">
    <property type="entry name" value="TolB, C-terminal domain"/>
    <property type="match status" value="2"/>
</dbReference>
<dbReference type="PANTHER" id="PTHR42776:SF27">
    <property type="entry name" value="DIPEPTIDYL PEPTIDASE FAMILY MEMBER 6"/>
    <property type="match status" value="1"/>
</dbReference>
<dbReference type="MEROPS" id="S09.A77"/>
<dbReference type="KEGG" id="aad:TC41_0905"/>
<dbReference type="eggNOG" id="COG1506">
    <property type="taxonomic scope" value="Bacteria"/>
</dbReference>
<dbReference type="GO" id="GO:0004252">
    <property type="term" value="F:serine-type endopeptidase activity"/>
    <property type="evidence" value="ECO:0007669"/>
    <property type="project" value="TreeGrafter"/>
</dbReference>
<name>F8IFF6_ALIAT</name>
<dbReference type="PANTHER" id="PTHR42776">
    <property type="entry name" value="SERINE PEPTIDASE S9 FAMILY MEMBER"/>
    <property type="match status" value="1"/>
</dbReference>
<keyword evidence="1" id="KW-0378">Hydrolase</keyword>
<dbReference type="InterPro" id="IPR029058">
    <property type="entry name" value="AB_hydrolase_fold"/>
</dbReference>
<reference evidence="4" key="2">
    <citation type="submission" date="2011-06" db="EMBL/GenBank/DDBJ databases">
        <title>The complete genome sequence of Alicyclobacillus acidocaldarius sp. Tc-4-1.</title>
        <authorList>
            <person name="Chen Y."/>
            <person name="He Y."/>
            <person name="Dong Z."/>
            <person name="Hu S."/>
        </authorList>
    </citation>
    <scope>NUCLEOTIDE SEQUENCE [LARGE SCALE GENOMIC DNA]</scope>
    <source>
        <strain evidence="4">Tc-4-1</strain>
    </source>
</reference>
<evidence type="ECO:0000256" key="1">
    <source>
        <dbReference type="ARBA" id="ARBA00022801"/>
    </source>
</evidence>
<dbReference type="STRING" id="1048834.TC41_0905"/>
<dbReference type="AlphaFoldDB" id="F8IFF6"/>
<dbReference type="SUPFAM" id="SSF82171">
    <property type="entry name" value="DPP6 N-terminal domain-like"/>
    <property type="match status" value="1"/>
</dbReference>
<dbReference type="Proteomes" id="UP000000292">
    <property type="component" value="Chromosome"/>
</dbReference>
<dbReference type="HOGENOM" id="CLU_008615_3_2_9"/>
<evidence type="ECO:0000313" key="3">
    <source>
        <dbReference type="EMBL" id="AEJ42858.1"/>
    </source>
</evidence>
<organism evidence="3 4">
    <name type="scientific">Alicyclobacillus acidocaldarius (strain Tc-4-1)</name>
    <name type="common">Bacillus acidocaldarius</name>
    <dbReference type="NCBI Taxonomy" id="1048834"/>
    <lineage>
        <taxon>Bacteria</taxon>
        <taxon>Bacillati</taxon>
        <taxon>Bacillota</taxon>
        <taxon>Bacilli</taxon>
        <taxon>Bacillales</taxon>
        <taxon>Alicyclobacillaceae</taxon>
        <taxon>Alicyclobacillus</taxon>
    </lineage>
</organism>
<dbReference type="GO" id="GO:0006508">
    <property type="term" value="P:proteolysis"/>
    <property type="evidence" value="ECO:0007669"/>
    <property type="project" value="InterPro"/>
</dbReference>
<gene>
    <name evidence="3" type="ordered locus">TC41_0905</name>
</gene>
<protein>
    <submittedName>
        <fullName evidence="3">Peptidase S9 prolyl oligopeptidase active site domain protein</fullName>
    </submittedName>
</protein>
<feature type="domain" description="Peptidase S9 prolyl oligopeptidase catalytic" evidence="2">
    <location>
        <begin position="391"/>
        <end position="598"/>
    </location>
</feature>